<dbReference type="AlphaFoldDB" id="A0A6G9CTW9"/>
<dbReference type="Gene3D" id="3.40.50.300">
    <property type="entry name" value="P-loop containing nucleotide triphosphate hydrolases"/>
    <property type="match status" value="1"/>
</dbReference>
<dbReference type="InterPro" id="IPR027417">
    <property type="entry name" value="P-loop_NTPase"/>
</dbReference>
<evidence type="ECO:0000313" key="2">
    <source>
        <dbReference type="EMBL" id="QIP40329.1"/>
    </source>
</evidence>
<sequence length="255" mass="28275">MTVYEIPDLALVVLIGVSGSGKSTFAARHFGEFETLSSDTFRGWISDDPNSQESTSDAFEVLEFVAAKRLRRGRLTVVDATNVQPAARKRLVALAREHDILPVAVVLDVPESVCSARNDARSDRTFGRDVIRRQHQQLTRSLRGLGKEGFRSVHILRGEDAVSEATFLRHPLRSDLRVERGPFDVIGDIHGCRSELETLLVKLGYTVDYGTDGRAVDAVPPEGRTAVFLGDYVDRGPDSVGVLRLVMGWSRRDMR</sequence>
<dbReference type="InterPro" id="IPR029052">
    <property type="entry name" value="Metallo-depent_PP-like"/>
</dbReference>
<gene>
    <name evidence="2" type="ORF">G9444_3085</name>
</gene>
<dbReference type="Proteomes" id="UP000502345">
    <property type="component" value="Chromosome"/>
</dbReference>
<dbReference type="SUPFAM" id="SSF56300">
    <property type="entry name" value="Metallo-dependent phosphatases"/>
    <property type="match status" value="1"/>
</dbReference>
<dbReference type="PRINTS" id="PR00114">
    <property type="entry name" value="STPHPHTASE"/>
</dbReference>
<proteinExistence type="predicted"/>
<dbReference type="EMBL" id="CP050124">
    <property type="protein sequence ID" value="QIP40329.1"/>
    <property type="molecule type" value="Genomic_DNA"/>
</dbReference>
<dbReference type="PANTHER" id="PTHR12435">
    <property type="match status" value="1"/>
</dbReference>
<protein>
    <recommendedName>
        <fullName evidence="1">Calcineurin-like phosphoesterase domain-containing protein</fullName>
    </recommendedName>
</protein>
<dbReference type="SUPFAM" id="SSF52540">
    <property type="entry name" value="P-loop containing nucleoside triphosphate hydrolases"/>
    <property type="match status" value="1"/>
</dbReference>
<dbReference type="GO" id="GO:0016787">
    <property type="term" value="F:hydrolase activity"/>
    <property type="evidence" value="ECO:0007669"/>
    <property type="project" value="InterPro"/>
</dbReference>
<dbReference type="Gene3D" id="3.60.21.10">
    <property type="match status" value="1"/>
</dbReference>
<dbReference type="InterPro" id="IPR004843">
    <property type="entry name" value="Calcineurin-like_PHP"/>
</dbReference>
<name>A0A6G9CTW9_RHOER</name>
<dbReference type="Pfam" id="PF13671">
    <property type="entry name" value="AAA_33"/>
    <property type="match status" value="1"/>
</dbReference>
<evidence type="ECO:0000313" key="3">
    <source>
        <dbReference type="Proteomes" id="UP000502345"/>
    </source>
</evidence>
<accession>A0A6G9CTW9</accession>
<feature type="domain" description="Calcineurin-like phosphoesterase" evidence="1">
    <location>
        <begin position="182"/>
        <end position="246"/>
    </location>
</feature>
<organism evidence="2 3">
    <name type="scientific">Rhodococcus erythropolis</name>
    <name type="common">Arthrobacter picolinophilus</name>
    <dbReference type="NCBI Taxonomy" id="1833"/>
    <lineage>
        <taxon>Bacteria</taxon>
        <taxon>Bacillati</taxon>
        <taxon>Actinomycetota</taxon>
        <taxon>Actinomycetes</taxon>
        <taxon>Mycobacteriales</taxon>
        <taxon>Nocardiaceae</taxon>
        <taxon>Rhodococcus</taxon>
        <taxon>Rhodococcus erythropolis group</taxon>
    </lineage>
</organism>
<dbReference type="Pfam" id="PF00149">
    <property type="entry name" value="Metallophos"/>
    <property type="match status" value="1"/>
</dbReference>
<reference evidence="2 3" key="1">
    <citation type="submission" date="2020-03" db="EMBL/GenBank/DDBJ databases">
        <title>Screen low temperature-resistant strains for efficient degradation of petroleum hydrocarbons under the low temperature.</title>
        <authorList>
            <person name="Wang Y."/>
            <person name="Chen J."/>
        </authorList>
    </citation>
    <scope>NUCLEOTIDE SEQUENCE [LARGE SCALE GENOMIC DNA]</scope>
    <source>
        <strain evidence="2 3">KB1</strain>
    </source>
</reference>
<evidence type="ECO:0000259" key="1">
    <source>
        <dbReference type="Pfam" id="PF00149"/>
    </source>
</evidence>
<dbReference type="InterPro" id="IPR006186">
    <property type="entry name" value="Ser/Thr-sp_prot-phosphatase"/>
</dbReference>